<evidence type="ECO:0000256" key="6">
    <source>
        <dbReference type="SAM" id="Phobius"/>
    </source>
</evidence>
<evidence type="ECO:0000259" key="7">
    <source>
        <dbReference type="PROSITE" id="PS50109"/>
    </source>
</evidence>
<feature type="transmembrane region" description="Helical" evidence="6">
    <location>
        <begin position="7"/>
        <end position="25"/>
    </location>
</feature>
<dbReference type="GO" id="GO:0016020">
    <property type="term" value="C:membrane"/>
    <property type="evidence" value="ECO:0007669"/>
    <property type="project" value="InterPro"/>
</dbReference>
<dbReference type="Proteomes" id="UP000509594">
    <property type="component" value="Chromosome"/>
</dbReference>
<accession>A0A7D5E602</accession>
<keyword evidence="6" id="KW-0472">Membrane</keyword>
<evidence type="ECO:0000256" key="3">
    <source>
        <dbReference type="ARBA" id="ARBA00022553"/>
    </source>
</evidence>
<sequence length="678" mass="77754">MTSLRKKTLIIIGATLIGLIIVLYMSSQVIIVNSFAYLEQEELKNDVQGARNSLYAEMENIEKKTVDWAVWDESYDFIQQRNQRYIDSYLMDETFINQRINFALFYNTSNDLVYSKGVDLSTNDRTLPPRDLIEHLETNSYLLQHENGSSKKTGLLFLTDTPMIVTSQPVIRSYGDDSIGGTILMGRFLDQAEINLLSDENYLTLDIKHAENSSMITEEPDMMLDSGEYLFVNPANERMIYGSIMLDDIYGEPSIVLDAGVPRRIYQQSKATMTYFIMILLLSGAVFGVVTMSLLENLFISRLNNLNKEIRYIGENQSFSRRIFEEGDDEISKLTVSMNRMFKSLEKSEELISKRDTTIRAIIEAMPDMVFQIKEDGRVCNYKLSTDECLYESPDIPLDIKIDDVLPHEIAAREMEIIQEVLKNGKMQIMQYQLPVKGEVRDFEARIVVNGENEVLSVVKDITEVKQAEEARKKDILLKEIHHRVKNNLQIISSLLRLQSRKFTDSEVVEAFRESQHRARSMALAHENLYNSKNLENIDLQTYIPTLVDYLVSSYGFSRDSIKININIKNIIFGIDTSIPIGLIINELVSNSLKHAFREGTGEIRVELYPEEDGFVLKVSDNGAGFPEDMDFRDTDSLGLQLVSSLVEQIEGNIELDRSHGTEFTITFKELSYKRRDY</sequence>
<keyword evidence="5" id="KW-0418">Kinase</keyword>
<dbReference type="GO" id="GO:0004673">
    <property type="term" value="F:protein histidine kinase activity"/>
    <property type="evidence" value="ECO:0007669"/>
    <property type="project" value="UniProtKB-EC"/>
</dbReference>
<dbReference type="SUPFAM" id="SSF55785">
    <property type="entry name" value="PYP-like sensor domain (PAS domain)"/>
    <property type="match status" value="1"/>
</dbReference>
<dbReference type="GeneID" id="55820938"/>
<dbReference type="InterPro" id="IPR003660">
    <property type="entry name" value="HAMP_dom"/>
</dbReference>
<dbReference type="EC" id="2.7.13.3" evidence="2"/>
<dbReference type="InterPro" id="IPR011495">
    <property type="entry name" value="Sig_transdc_His_kin_sub2_dim/P"/>
</dbReference>
<dbReference type="AlphaFoldDB" id="A0A7D5E602"/>
<dbReference type="Pfam" id="PF05228">
    <property type="entry name" value="CHASE4"/>
    <property type="match status" value="1"/>
</dbReference>
<evidence type="ECO:0000256" key="4">
    <source>
        <dbReference type="ARBA" id="ARBA00022679"/>
    </source>
</evidence>
<evidence type="ECO:0000256" key="5">
    <source>
        <dbReference type="ARBA" id="ARBA00022777"/>
    </source>
</evidence>
<dbReference type="Gene3D" id="3.30.565.10">
    <property type="entry name" value="Histidine kinase-like ATPase, C-terminal domain"/>
    <property type="match status" value="1"/>
</dbReference>
<keyword evidence="9" id="KW-0067">ATP-binding</keyword>
<dbReference type="RefSeq" id="WP_176964648.1">
    <property type="nucleotide sequence ID" value="NZ_CP058215.1"/>
</dbReference>
<feature type="domain" description="HAMP" evidence="8">
    <location>
        <begin position="297"/>
        <end position="350"/>
    </location>
</feature>
<dbReference type="PANTHER" id="PTHR43065:SF23">
    <property type="entry name" value="SENSOR HISTIDINE KINASE PDTAS"/>
    <property type="match status" value="1"/>
</dbReference>
<proteinExistence type="predicted"/>
<evidence type="ECO:0000256" key="2">
    <source>
        <dbReference type="ARBA" id="ARBA00012438"/>
    </source>
</evidence>
<dbReference type="InterPro" id="IPR036890">
    <property type="entry name" value="HATPase_C_sf"/>
</dbReference>
<dbReference type="PANTHER" id="PTHR43065">
    <property type="entry name" value="SENSOR HISTIDINE KINASE"/>
    <property type="match status" value="1"/>
</dbReference>
<dbReference type="InterPro" id="IPR005467">
    <property type="entry name" value="His_kinase_dom"/>
</dbReference>
<keyword evidence="9" id="KW-0547">Nucleotide-binding</keyword>
<organism evidence="9 10">
    <name type="scientific">Methanolobus zinderi</name>
    <dbReference type="NCBI Taxonomy" id="536044"/>
    <lineage>
        <taxon>Archaea</taxon>
        <taxon>Methanobacteriati</taxon>
        <taxon>Methanobacteriota</taxon>
        <taxon>Stenosarchaea group</taxon>
        <taxon>Methanomicrobia</taxon>
        <taxon>Methanosarcinales</taxon>
        <taxon>Methanosarcinaceae</taxon>
        <taxon>Methanolobus</taxon>
    </lineage>
</organism>
<comment type="catalytic activity">
    <reaction evidence="1">
        <text>ATP + protein L-histidine = ADP + protein N-phospho-L-histidine.</text>
        <dbReference type="EC" id="2.7.13.3"/>
    </reaction>
</comment>
<keyword evidence="3" id="KW-0597">Phosphoprotein</keyword>
<reference evidence="9 10" key="1">
    <citation type="submission" date="2020-06" db="EMBL/GenBank/DDBJ databases">
        <title>Methanolobus halotolerans sp. nov., isolated from a saline lake Tus in Siberia.</title>
        <authorList>
            <person name="Shen Y."/>
            <person name="Chen S.-C."/>
            <person name="Lai M.-C."/>
            <person name="Huang H.-H."/>
            <person name="Chiu H.-H."/>
            <person name="Tang S.-L."/>
            <person name="Rogozin D.Y."/>
            <person name="Degermendzhy A.G."/>
        </authorList>
    </citation>
    <scope>NUCLEOTIDE SEQUENCE [LARGE SCALE GENOMIC DNA]</scope>
    <source>
        <strain evidence="9 10">DSM 21339</strain>
    </source>
</reference>
<dbReference type="SUPFAM" id="SSF55874">
    <property type="entry name" value="ATPase domain of HSP90 chaperone/DNA topoisomerase II/histidine kinase"/>
    <property type="match status" value="1"/>
</dbReference>
<keyword evidence="6" id="KW-1133">Transmembrane helix</keyword>
<name>A0A7D5E602_9EURY</name>
<feature type="transmembrane region" description="Helical" evidence="6">
    <location>
        <begin position="273"/>
        <end position="295"/>
    </location>
</feature>
<dbReference type="GO" id="GO:0007165">
    <property type="term" value="P:signal transduction"/>
    <property type="evidence" value="ECO:0007669"/>
    <property type="project" value="InterPro"/>
</dbReference>
<dbReference type="InterPro" id="IPR013656">
    <property type="entry name" value="PAS_4"/>
</dbReference>
<dbReference type="InterPro" id="IPR007892">
    <property type="entry name" value="CHASE4"/>
</dbReference>
<keyword evidence="4" id="KW-0808">Transferase</keyword>
<dbReference type="PROSITE" id="PS50109">
    <property type="entry name" value="HIS_KIN"/>
    <property type="match status" value="1"/>
</dbReference>
<dbReference type="InterPro" id="IPR035965">
    <property type="entry name" value="PAS-like_dom_sf"/>
</dbReference>
<dbReference type="OrthoDB" id="8127at2157"/>
<gene>
    <name evidence="9" type="ORF">HWN40_04645</name>
</gene>
<evidence type="ECO:0000313" key="10">
    <source>
        <dbReference type="Proteomes" id="UP000509594"/>
    </source>
</evidence>
<dbReference type="Gene3D" id="6.10.340.10">
    <property type="match status" value="1"/>
</dbReference>
<feature type="domain" description="Histidine kinase" evidence="7">
    <location>
        <begin position="480"/>
        <end position="672"/>
    </location>
</feature>
<dbReference type="KEGG" id="mzi:HWN40_04645"/>
<dbReference type="Pfam" id="PF00672">
    <property type="entry name" value="HAMP"/>
    <property type="match status" value="1"/>
</dbReference>
<keyword evidence="10" id="KW-1185">Reference proteome</keyword>
<evidence type="ECO:0000259" key="8">
    <source>
        <dbReference type="PROSITE" id="PS50885"/>
    </source>
</evidence>
<evidence type="ECO:0000256" key="1">
    <source>
        <dbReference type="ARBA" id="ARBA00000085"/>
    </source>
</evidence>
<protein>
    <recommendedName>
        <fullName evidence="2">histidine kinase</fullName>
        <ecNumber evidence="2">2.7.13.3</ecNumber>
    </recommendedName>
</protein>
<dbReference type="Gene3D" id="3.30.450.20">
    <property type="entry name" value="PAS domain"/>
    <property type="match status" value="1"/>
</dbReference>
<keyword evidence="6" id="KW-0812">Transmembrane</keyword>
<evidence type="ECO:0000313" key="9">
    <source>
        <dbReference type="EMBL" id="QLC49592.1"/>
    </source>
</evidence>
<dbReference type="SMART" id="SM00387">
    <property type="entry name" value="HATPase_c"/>
    <property type="match status" value="1"/>
</dbReference>
<dbReference type="Pfam" id="PF02518">
    <property type="entry name" value="HATPase_c"/>
    <property type="match status" value="1"/>
</dbReference>
<dbReference type="EMBL" id="CP058215">
    <property type="protein sequence ID" value="QLC49592.1"/>
    <property type="molecule type" value="Genomic_DNA"/>
</dbReference>
<dbReference type="Pfam" id="PF08448">
    <property type="entry name" value="PAS_4"/>
    <property type="match status" value="1"/>
</dbReference>
<dbReference type="Pfam" id="PF07568">
    <property type="entry name" value="HisKA_2"/>
    <property type="match status" value="1"/>
</dbReference>
<dbReference type="PROSITE" id="PS50885">
    <property type="entry name" value="HAMP"/>
    <property type="match status" value="1"/>
</dbReference>
<dbReference type="GO" id="GO:0005524">
    <property type="term" value="F:ATP binding"/>
    <property type="evidence" value="ECO:0007669"/>
    <property type="project" value="UniProtKB-KW"/>
</dbReference>
<dbReference type="InterPro" id="IPR003594">
    <property type="entry name" value="HATPase_dom"/>
</dbReference>